<sequence length="303" mass="31807">MSPSALNAFLPLLALLASVTLLGLGTSWAKLALFPLAGALGTTTLRVGFSALLMLLWWRPWRWPLHRRDRLHLLGYGAALGGMNLFFYLSLQRIPFGVAVAIEFAGPLTVALWQSRRPLDLAWVALAVTGLALLLPLGLDTQALDLTGVLHALIAAIFWALYILLGKRVAHLHAGHSVSLGLSVAALVALPTGWEAAASALVQPGTWAVALGVAALSSAAPISLEMVALKRLPAQAFGIMISMEPAVAALLAMALLQEHLSLLQWAAIALIMSASAGAALSAQTDRRRPPAPTCDGGEQPAKA</sequence>
<dbReference type="RefSeq" id="WP_163455907.1">
    <property type="nucleotide sequence ID" value="NZ_JAAGOH010000002.1"/>
</dbReference>
<evidence type="ECO:0000256" key="5">
    <source>
        <dbReference type="ARBA" id="ARBA00023136"/>
    </source>
</evidence>
<evidence type="ECO:0000259" key="8">
    <source>
        <dbReference type="Pfam" id="PF00892"/>
    </source>
</evidence>
<accession>A0A7C9PF11</accession>
<protein>
    <submittedName>
        <fullName evidence="9">EamA family transporter</fullName>
    </submittedName>
</protein>
<dbReference type="PANTHER" id="PTHR42920:SF5">
    <property type="entry name" value="EAMA DOMAIN-CONTAINING PROTEIN"/>
    <property type="match status" value="1"/>
</dbReference>
<feature type="transmembrane region" description="Helical" evidence="7">
    <location>
        <begin position="120"/>
        <end position="139"/>
    </location>
</feature>
<keyword evidence="4 7" id="KW-1133">Transmembrane helix</keyword>
<evidence type="ECO:0000256" key="1">
    <source>
        <dbReference type="ARBA" id="ARBA00004651"/>
    </source>
</evidence>
<dbReference type="Pfam" id="PF00892">
    <property type="entry name" value="EamA"/>
    <property type="match status" value="1"/>
</dbReference>
<feature type="domain" description="EamA" evidence="8">
    <location>
        <begin position="147"/>
        <end position="275"/>
    </location>
</feature>
<dbReference type="InterPro" id="IPR051258">
    <property type="entry name" value="Diverse_Substrate_Transporter"/>
</dbReference>
<feature type="transmembrane region" description="Helical" evidence="7">
    <location>
        <begin position="206"/>
        <end position="224"/>
    </location>
</feature>
<dbReference type="InterPro" id="IPR037185">
    <property type="entry name" value="EmrE-like"/>
</dbReference>
<keyword evidence="5 7" id="KW-0472">Membrane</keyword>
<gene>
    <name evidence="9" type="ORF">G3A44_02435</name>
</gene>
<dbReference type="EMBL" id="JAAGOH010000002">
    <property type="protein sequence ID" value="NDY90048.1"/>
    <property type="molecule type" value="Genomic_DNA"/>
</dbReference>
<evidence type="ECO:0000256" key="4">
    <source>
        <dbReference type="ARBA" id="ARBA00022989"/>
    </source>
</evidence>
<evidence type="ECO:0000313" key="10">
    <source>
        <dbReference type="Proteomes" id="UP000484255"/>
    </source>
</evidence>
<name>A0A7C9PF11_9BURK</name>
<feature type="transmembrane region" description="Helical" evidence="7">
    <location>
        <begin position="39"/>
        <end position="58"/>
    </location>
</feature>
<organism evidence="9 10">
    <name type="scientific">Ideonella livida</name>
    <dbReference type="NCBI Taxonomy" id="2707176"/>
    <lineage>
        <taxon>Bacteria</taxon>
        <taxon>Pseudomonadati</taxon>
        <taxon>Pseudomonadota</taxon>
        <taxon>Betaproteobacteria</taxon>
        <taxon>Burkholderiales</taxon>
        <taxon>Sphaerotilaceae</taxon>
        <taxon>Ideonella</taxon>
    </lineage>
</organism>
<dbReference type="Proteomes" id="UP000484255">
    <property type="component" value="Unassembled WGS sequence"/>
</dbReference>
<dbReference type="GO" id="GO:0005886">
    <property type="term" value="C:plasma membrane"/>
    <property type="evidence" value="ECO:0007669"/>
    <property type="project" value="UniProtKB-SubCell"/>
</dbReference>
<keyword evidence="3 7" id="KW-0812">Transmembrane</keyword>
<dbReference type="InterPro" id="IPR000620">
    <property type="entry name" value="EamA_dom"/>
</dbReference>
<proteinExistence type="predicted"/>
<reference evidence="9 10" key="1">
    <citation type="submission" date="2020-02" db="EMBL/GenBank/DDBJ databases">
        <title>Ideonella bacterium strain TBM-1.</title>
        <authorList>
            <person name="Chen W.-M."/>
        </authorList>
    </citation>
    <scope>NUCLEOTIDE SEQUENCE [LARGE SCALE GENOMIC DNA]</scope>
    <source>
        <strain evidence="9 10">TBM-1</strain>
    </source>
</reference>
<dbReference type="SUPFAM" id="SSF103481">
    <property type="entry name" value="Multidrug resistance efflux transporter EmrE"/>
    <property type="match status" value="2"/>
</dbReference>
<feature type="transmembrane region" description="Helical" evidence="7">
    <location>
        <begin position="94"/>
        <end position="113"/>
    </location>
</feature>
<dbReference type="PANTHER" id="PTHR42920">
    <property type="entry name" value="OS03G0707200 PROTEIN-RELATED"/>
    <property type="match status" value="1"/>
</dbReference>
<feature type="transmembrane region" description="Helical" evidence="7">
    <location>
        <begin position="145"/>
        <end position="165"/>
    </location>
</feature>
<evidence type="ECO:0000256" key="3">
    <source>
        <dbReference type="ARBA" id="ARBA00022692"/>
    </source>
</evidence>
<evidence type="ECO:0000256" key="6">
    <source>
        <dbReference type="SAM" id="MobiDB-lite"/>
    </source>
</evidence>
<comment type="subcellular location">
    <subcellularLocation>
        <location evidence="1">Cell membrane</location>
        <topology evidence="1">Multi-pass membrane protein</topology>
    </subcellularLocation>
</comment>
<feature type="transmembrane region" description="Helical" evidence="7">
    <location>
        <begin position="236"/>
        <end position="256"/>
    </location>
</feature>
<evidence type="ECO:0000256" key="2">
    <source>
        <dbReference type="ARBA" id="ARBA00022475"/>
    </source>
</evidence>
<keyword evidence="10" id="KW-1185">Reference proteome</keyword>
<feature type="region of interest" description="Disordered" evidence="6">
    <location>
        <begin position="282"/>
        <end position="303"/>
    </location>
</feature>
<comment type="caution">
    <text evidence="9">The sequence shown here is derived from an EMBL/GenBank/DDBJ whole genome shotgun (WGS) entry which is preliminary data.</text>
</comment>
<feature type="transmembrane region" description="Helical" evidence="7">
    <location>
        <begin position="177"/>
        <end position="194"/>
    </location>
</feature>
<keyword evidence="2" id="KW-1003">Cell membrane</keyword>
<evidence type="ECO:0000256" key="7">
    <source>
        <dbReference type="SAM" id="Phobius"/>
    </source>
</evidence>
<feature type="transmembrane region" description="Helical" evidence="7">
    <location>
        <begin position="70"/>
        <end position="88"/>
    </location>
</feature>
<feature type="transmembrane region" description="Helical" evidence="7">
    <location>
        <begin position="262"/>
        <end position="282"/>
    </location>
</feature>
<dbReference type="AlphaFoldDB" id="A0A7C9PF11"/>
<evidence type="ECO:0000313" key="9">
    <source>
        <dbReference type="EMBL" id="NDY90048.1"/>
    </source>
</evidence>